<dbReference type="PROSITE" id="PS00041">
    <property type="entry name" value="HTH_ARAC_FAMILY_1"/>
    <property type="match status" value="1"/>
</dbReference>
<keyword evidence="1" id="KW-0678">Repressor</keyword>
<dbReference type="eggNOG" id="COG1917">
    <property type="taxonomic scope" value="Bacteria"/>
</dbReference>
<evidence type="ECO:0000259" key="7">
    <source>
        <dbReference type="PROSITE" id="PS01124"/>
    </source>
</evidence>
<dbReference type="InterPro" id="IPR009057">
    <property type="entry name" value="Homeodomain-like_sf"/>
</dbReference>
<dbReference type="HOGENOM" id="CLU_000445_87_2_11"/>
<name>C7QA04_CATAD</name>
<dbReference type="PROSITE" id="PS01124">
    <property type="entry name" value="HTH_ARAC_FAMILY_2"/>
    <property type="match status" value="1"/>
</dbReference>
<keyword evidence="2" id="KW-0805">Transcription regulation</keyword>
<dbReference type="SUPFAM" id="SSF46689">
    <property type="entry name" value="Homeodomain-like"/>
    <property type="match status" value="1"/>
</dbReference>
<protein>
    <recommendedName>
        <fullName evidence="5">HTH-type transcriptional regulator RipA</fullName>
    </recommendedName>
    <alternativeName>
        <fullName evidence="6">Repressor of iron proteins A</fullName>
    </alternativeName>
</protein>
<dbReference type="STRING" id="479433.Caci_1479"/>
<keyword evidence="9" id="KW-1185">Reference proteome</keyword>
<accession>C7QA04</accession>
<dbReference type="FunFam" id="1.10.10.60:FF:000132">
    <property type="entry name" value="AraC family transcriptional regulator"/>
    <property type="match status" value="1"/>
</dbReference>
<dbReference type="OrthoDB" id="2039152at2"/>
<evidence type="ECO:0000313" key="8">
    <source>
        <dbReference type="EMBL" id="ACU70402.1"/>
    </source>
</evidence>
<sequence length="263" mass="29112">MSEIRLVLAGPTRRPLLPGEQVERHDHDVNQLVYPLSGMLEVATSAGVWMVPPHRAAWIPAAVPHAHRAHGHTEMRTLIFAATTNPLHLDRPTVLAVDTLLREVIAALTTEDPEPRQRRTLEQVALDRLRTVDELPFRLLWPRDDRLATIARTLADNPADDRTLAALGRTAGAAERTLSRLFRAETGMTFPQWRAQLRLQHALALLATGEPVTTVATACGFATPSAFIEVFRKALGTTPGRYRAAAFRPSGTNRTEDPYPDLL</sequence>
<evidence type="ECO:0000256" key="6">
    <source>
        <dbReference type="ARBA" id="ARBA00079449"/>
    </source>
</evidence>
<dbReference type="Pfam" id="PF12833">
    <property type="entry name" value="HTH_18"/>
    <property type="match status" value="1"/>
</dbReference>
<dbReference type="InterPro" id="IPR014710">
    <property type="entry name" value="RmlC-like_jellyroll"/>
</dbReference>
<dbReference type="AlphaFoldDB" id="C7QA04"/>
<dbReference type="InterPro" id="IPR018060">
    <property type="entry name" value="HTH_AraC"/>
</dbReference>
<evidence type="ECO:0000256" key="4">
    <source>
        <dbReference type="ARBA" id="ARBA00023163"/>
    </source>
</evidence>
<dbReference type="GO" id="GO:0003700">
    <property type="term" value="F:DNA-binding transcription factor activity"/>
    <property type="evidence" value="ECO:0007669"/>
    <property type="project" value="InterPro"/>
</dbReference>
<organism evidence="8 9">
    <name type="scientific">Catenulispora acidiphila (strain DSM 44928 / JCM 14897 / NBRC 102108 / NRRL B-24433 / ID139908)</name>
    <dbReference type="NCBI Taxonomy" id="479433"/>
    <lineage>
        <taxon>Bacteria</taxon>
        <taxon>Bacillati</taxon>
        <taxon>Actinomycetota</taxon>
        <taxon>Actinomycetes</taxon>
        <taxon>Catenulisporales</taxon>
        <taxon>Catenulisporaceae</taxon>
        <taxon>Catenulispora</taxon>
    </lineage>
</organism>
<proteinExistence type="predicted"/>
<dbReference type="InParanoid" id="C7QA04"/>
<dbReference type="Proteomes" id="UP000000851">
    <property type="component" value="Chromosome"/>
</dbReference>
<dbReference type="Pfam" id="PF07883">
    <property type="entry name" value="Cupin_2"/>
    <property type="match status" value="1"/>
</dbReference>
<dbReference type="Gene3D" id="2.60.120.10">
    <property type="entry name" value="Jelly Rolls"/>
    <property type="match status" value="1"/>
</dbReference>
<evidence type="ECO:0000256" key="1">
    <source>
        <dbReference type="ARBA" id="ARBA00022491"/>
    </source>
</evidence>
<evidence type="ECO:0000256" key="2">
    <source>
        <dbReference type="ARBA" id="ARBA00023015"/>
    </source>
</evidence>
<dbReference type="PANTHER" id="PTHR11019">
    <property type="entry name" value="HTH-TYPE TRANSCRIPTIONAL REGULATOR NIMR"/>
    <property type="match status" value="1"/>
</dbReference>
<dbReference type="FunCoup" id="C7QA04">
    <property type="interactions" value="16"/>
</dbReference>
<keyword evidence="4" id="KW-0804">Transcription</keyword>
<dbReference type="GO" id="GO:0043565">
    <property type="term" value="F:sequence-specific DNA binding"/>
    <property type="evidence" value="ECO:0007669"/>
    <property type="project" value="InterPro"/>
</dbReference>
<dbReference type="EMBL" id="CP001700">
    <property type="protein sequence ID" value="ACU70402.1"/>
    <property type="molecule type" value="Genomic_DNA"/>
</dbReference>
<evidence type="ECO:0000256" key="5">
    <source>
        <dbReference type="ARBA" id="ARBA00074140"/>
    </source>
</evidence>
<evidence type="ECO:0000256" key="3">
    <source>
        <dbReference type="ARBA" id="ARBA00023125"/>
    </source>
</evidence>
<dbReference type="PANTHER" id="PTHR11019:SF199">
    <property type="entry name" value="HTH-TYPE TRANSCRIPTIONAL REGULATOR NIMR"/>
    <property type="match status" value="1"/>
</dbReference>
<dbReference type="PRINTS" id="PR00032">
    <property type="entry name" value="HTHARAC"/>
</dbReference>
<gene>
    <name evidence="8" type="ordered locus">Caci_1479</name>
</gene>
<keyword evidence="3" id="KW-0238">DNA-binding</keyword>
<dbReference type="InterPro" id="IPR013096">
    <property type="entry name" value="Cupin_2"/>
</dbReference>
<dbReference type="InterPro" id="IPR020449">
    <property type="entry name" value="Tscrpt_reg_AraC-type_HTH"/>
</dbReference>
<reference evidence="8 9" key="1">
    <citation type="journal article" date="2009" name="Stand. Genomic Sci.">
        <title>Complete genome sequence of Catenulispora acidiphila type strain (ID 139908).</title>
        <authorList>
            <person name="Copeland A."/>
            <person name="Lapidus A."/>
            <person name="Glavina Del Rio T."/>
            <person name="Nolan M."/>
            <person name="Lucas S."/>
            <person name="Chen F."/>
            <person name="Tice H."/>
            <person name="Cheng J.F."/>
            <person name="Bruce D."/>
            <person name="Goodwin L."/>
            <person name="Pitluck S."/>
            <person name="Mikhailova N."/>
            <person name="Pati A."/>
            <person name="Ivanova N."/>
            <person name="Mavromatis K."/>
            <person name="Chen A."/>
            <person name="Palaniappan K."/>
            <person name="Chain P."/>
            <person name="Land M."/>
            <person name="Hauser L."/>
            <person name="Chang Y.J."/>
            <person name="Jeffries C.D."/>
            <person name="Chertkov O."/>
            <person name="Brettin T."/>
            <person name="Detter J.C."/>
            <person name="Han C."/>
            <person name="Ali Z."/>
            <person name="Tindall B.J."/>
            <person name="Goker M."/>
            <person name="Bristow J."/>
            <person name="Eisen J.A."/>
            <person name="Markowitz V."/>
            <person name="Hugenholtz P."/>
            <person name="Kyrpides N.C."/>
            <person name="Klenk H.P."/>
        </authorList>
    </citation>
    <scope>NUCLEOTIDE SEQUENCE [LARGE SCALE GENOMIC DNA]</scope>
    <source>
        <strain evidence="9">DSM 44928 / JCM 14897 / NBRC 102108 / NRRL B-24433 / ID139908</strain>
    </source>
</reference>
<dbReference type="Gene3D" id="1.10.10.60">
    <property type="entry name" value="Homeodomain-like"/>
    <property type="match status" value="1"/>
</dbReference>
<dbReference type="KEGG" id="cai:Caci_1479"/>
<dbReference type="RefSeq" id="WP_012785696.1">
    <property type="nucleotide sequence ID" value="NC_013131.1"/>
</dbReference>
<dbReference type="eggNOG" id="COG2207">
    <property type="taxonomic scope" value="Bacteria"/>
</dbReference>
<dbReference type="InterPro" id="IPR011051">
    <property type="entry name" value="RmlC_Cupin_sf"/>
</dbReference>
<feature type="domain" description="HTH araC/xylS-type" evidence="7">
    <location>
        <begin position="148"/>
        <end position="245"/>
    </location>
</feature>
<dbReference type="InterPro" id="IPR018062">
    <property type="entry name" value="HTH_AraC-typ_CS"/>
</dbReference>
<dbReference type="SMART" id="SM00342">
    <property type="entry name" value="HTH_ARAC"/>
    <property type="match status" value="1"/>
</dbReference>
<dbReference type="CDD" id="cd06124">
    <property type="entry name" value="cupin_NimR-like_N"/>
    <property type="match status" value="1"/>
</dbReference>
<evidence type="ECO:0000313" key="9">
    <source>
        <dbReference type="Proteomes" id="UP000000851"/>
    </source>
</evidence>
<dbReference type="SUPFAM" id="SSF51182">
    <property type="entry name" value="RmlC-like cupins"/>
    <property type="match status" value="1"/>
</dbReference>